<evidence type="ECO:0000313" key="19">
    <source>
        <dbReference type="EMBL" id="KMO79503.1"/>
    </source>
</evidence>
<dbReference type="InterPro" id="IPR001128">
    <property type="entry name" value="Cyt_P450"/>
</dbReference>
<accession>A0A0J6WC54</accession>
<organism evidence="19 20">
    <name type="scientific">Mycolicibacterium obuense</name>
    <dbReference type="NCBI Taxonomy" id="1807"/>
    <lineage>
        <taxon>Bacteria</taxon>
        <taxon>Bacillati</taxon>
        <taxon>Actinomycetota</taxon>
        <taxon>Actinomycetes</taxon>
        <taxon>Mycobacteriales</taxon>
        <taxon>Mycobacteriaceae</taxon>
        <taxon>Mycolicibacterium</taxon>
    </lineage>
</organism>
<evidence type="ECO:0000256" key="6">
    <source>
        <dbReference type="ARBA" id="ARBA00022963"/>
    </source>
</evidence>
<dbReference type="PROSITE" id="PS00086">
    <property type="entry name" value="CYTOCHROME_P450"/>
    <property type="match status" value="1"/>
</dbReference>
<keyword evidence="9 18" id="KW-0503">Monooxygenase</keyword>
<dbReference type="GO" id="GO:0020037">
    <property type="term" value="F:heme binding"/>
    <property type="evidence" value="ECO:0007669"/>
    <property type="project" value="InterPro"/>
</dbReference>
<evidence type="ECO:0000256" key="18">
    <source>
        <dbReference type="RuleBase" id="RU000461"/>
    </source>
</evidence>
<evidence type="ECO:0000256" key="10">
    <source>
        <dbReference type="ARBA" id="ARBA00023098"/>
    </source>
</evidence>
<evidence type="ECO:0000256" key="11">
    <source>
        <dbReference type="ARBA" id="ARBA00023166"/>
    </source>
</evidence>
<name>A0A0J6WC54_9MYCO</name>
<dbReference type="GO" id="GO:0036199">
    <property type="term" value="F:cholest-4-en-3-one 26-monooxygenase activity"/>
    <property type="evidence" value="ECO:0007669"/>
    <property type="project" value="TreeGrafter"/>
</dbReference>
<dbReference type="Proteomes" id="UP000036313">
    <property type="component" value="Unassembled WGS sequence"/>
</dbReference>
<keyword evidence="8 18" id="KW-0408">Iron</keyword>
<dbReference type="InterPro" id="IPR036396">
    <property type="entry name" value="Cyt_P450_sf"/>
</dbReference>
<keyword evidence="10" id="KW-0443">Lipid metabolism</keyword>
<evidence type="ECO:0000256" key="16">
    <source>
        <dbReference type="ARBA" id="ARBA00082981"/>
    </source>
</evidence>
<evidence type="ECO:0000256" key="7">
    <source>
        <dbReference type="ARBA" id="ARBA00023002"/>
    </source>
</evidence>
<evidence type="ECO:0000256" key="15">
    <source>
        <dbReference type="ARBA" id="ARBA00079588"/>
    </source>
</evidence>
<dbReference type="SUPFAM" id="SSF48264">
    <property type="entry name" value="Cytochrome P450"/>
    <property type="match status" value="1"/>
</dbReference>
<evidence type="ECO:0000256" key="14">
    <source>
        <dbReference type="ARBA" id="ARBA00070775"/>
    </source>
</evidence>
<dbReference type="EMBL" id="JYNU01000007">
    <property type="protein sequence ID" value="KMO79503.1"/>
    <property type="molecule type" value="Genomic_DNA"/>
</dbReference>
<evidence type="ECO:0000256" key="9">
    <source>
        <dbReference type="ARBA" id="ARBA00023033"/>
    </source>
</evidence>
<dbReference type="CDD" id="cd20625">
    <property type="entry name" value="CYP164-like"/>
    <property type="match status" value="1"/>
</dbReference>
<comment type="caution">
    <text evidence="19">The sequence shown here is derived from an EMBL/GenBank/DDBJ whole genome shotgun (WGS) entry which is preliminary data.</text>
</comment>
<keyword evidence="5 18" id="KW-0479">Metal-binding</keyword>
<keyword evidence="12" id="KW-0753">Steroid metabolism</keyword>
<reference evidence="19 20" key="1">
    <citation type="journal article" date="2015" name="Genome Biol. Evol.">
        <title>Characterization of Three Mycobacterium spp. with Potential Use in Bioremediation by Genome Sequencing and Comparative Genomics.</title>
        <authorList>
            <person name="Das S."/>
            <person name="Pettersson B.M."/>
            <person name="Behra P.R."/>
            <person name="Ramesh M."/>
            <person name="Dasgupta S."/>
            <person name="Bhattacharya A."/>
            <person name="Kirsebom L.A."/>
        </authorList>
    </citation>
    <scope>NUCLEOTIDE SEQUENCE [LARGE SCALE GENOMIC DNA]</scope>
    <source>
        <strain evidence="19 20">DSM 44075</strain>
    </source>
</reference>
<dbReference type="InterPro" id="IPR002397">
    <property type="entry name" value="Cyt_P450_B"/>
</dbReference>
<dbReference type="PANTHER" id="PTHR46696:SF4">
    <property type="entry name" value="BIOTIN BIOSYNTHESIS CYTOCHROME P450"/>
    <property type="match status" value="1"/>
</dbReference>
<proteinExistence type="inferred from homology"/>
<dbReference type="FunFam" id="1.10.630.10:FF:000018">
    <property type="entry name" value="Cytochrome P450 monooxygenase"/>
    <property type="match status" value="1"/>
</dbReference>
<evidence type="ECO:0000256" key="13">
    <source>
        <dbReference type="ARBA" id="ARBA00049645"/>
    </source>
</evidence>
<evidence type="ECO:0000256" key="5">
    <source>
        <dbReference type="ARBA" id="ARBA00022723"/>
    </source>
</evidence>
<evidence type="ECO:0000256" key="17">
    <source>
        <dbReference type="ARBA" id="ARBA00083909"/>
    </source>
</evidence>
<dbReference type="AlphaFoldDB" id="A0A0J6WC54"/>
<dbReference type="GO" id="GO:0005506">
    <property type="term" value="F:iron ion binding"/>
    <property type="evidence" value="ECO:0007669"/>
    <property type="project" value="InterPro"/>
</dbReference>
<keyword evidence="3" id="KW-0153">Cholesterol metabolism</keyword>
<dbReference type="GO" id="GO:0008395">
    <property type="term" value="F:steroid hydroxylase activity"/>
    <property type="evidence" value="ECO:0007669"/>
    <property type="project" value="TreeGrafter"/>
</dbReference>
<dbReference type="PRINTS" id="PR00385">
    <property type="entry name" value="P450"/>
</dbReference>
<dbReference type="GO" id="GO:0006707">
    <property type="term" value="P:cholesterol catabolic process"/>
    <property type="evidence" value="ECO:0007669"/>
    <property type="project" value="TreeGrafter"/>
</dbReference>
<dbReference type="InterPro" id="IPR017972">
    <property type="entry name" value="Cyt_P450_CS"/>
</dbReference>
<keyword evidence="11" id="KW-1207">Sterol metabolism</keyword>
<evidence type="ECO:0000256" key="12">
    <source>
        <dbReference type="ARBA" id="ARBA00023221"/>
    </source>
</evidence>
<comment type="pathway">
    <text evidence="13">Steroid metabolism; cholesterol degradation.</text>
</comment>
<sequence>MASELSTWMRWAALHGLPRAFLSLRARHGEPMATLTLGRDDSAGRLRRIEEIRAAGPLAQTPAVLVSADHEICRTVLRDNDFVVADPAETGLPDVLARIVRRLDPELPNPVEAPSMLMTDPPEHTGYRKMVARSFTPRAIATLDARIDELTLELLDGLDGRREVDLVGDYAAQVPAAVISDLLGVPPTERPRILRWGNTIAPLLDIGISWAAFRGAMEELRDVEAYMQDHFRRLRAEGSDGTPFSTMAIEGGLTDRVLRANATLLVGAGVETTVNLIGNGIVALMNHPDQLALLRDDPGLWPSAIEEMLRFDSPVQMTARQASRDTEIAGVPIAQGTAVVLLLGGANRDPKVFDHPDRFDITRPNARDHLAFGSGIHVCLGAALARNEAVTALRALFDRYPDLQLRGAPEHRGLVNLNGYRRLTARLEQEAVTRTAS</sequence>
<evidence type="ECO:0000256" key="2">
    <source>
        <dbReference type="ARBA" id="ARBA00010617"/>
    </source>
</evidence>
<keyword evidence="6" id="KW-0442">Lipid degradation</keyword>
<dbReference type="RefSeq" id="WP_082163987.1">
    <property type="nucleotide sequence ID" value="NZ_JYNU01000007.1"/>
</dbReference>
<comment type="cofactor">
    <cofactor evidence="1">
        <name>heme</name>
        <dbReference type="ChEBI" id="CHEBI:30413"/>
    </cofactor>
</comment>
<dbReference type="Pfam" id="PF00067">
    <property type="entry name" value="p450"/>
    <property type="match status" value="1"/>
</dbReference>
<protein>
    <recommendedName>
        <fullName evidence="14">Steroid C26-monooxygenase</fullName>
    </recommendedName>
    <alternativeName>
        <fullName evidence="15">Cholest-4-en-3-one C26-monooxygenase</fullName>
    </alternativeName>
    <alternativeName>
        <fullName evidence="17">Cholesterol C26-monooxygenase</fullName>
    </alternativeName>
    <alternativeName>
        <fullName evidence="16">Steroid C27-monooxygenase</fullName>
    </alternativeName>
</protein>
<dbReference type="PANTHER" id="PTHR46696">
    <property type="entry name" value="P450, PUTATIVE (EUROFUNG)-RELATED"/>
    <property type="match status" value="1"/>
</dbReference>
<evidence type="ECO:0000256" key="3">
    <source>
        <dbReference type="ARBA" id="ARBA00022548"/>
    </source>
</evidence>
<keyword evidence="7 18" id="KW-0560">Oxidoreductase</keyword>
<dbReference type="Gene3D" id="1.10.630.10">
    <property type="entry name" value="Cytochrome P450"/>
    <property type="match status" value="1"/>
</dbReference>
<keyword evidence="4 18" id="KW-0349">Heme</keyword>
<dbReference type="PRINTS" id="PR00359">
    <property type="entry name" value="BP450"/>
</dbReference>
<evidence type="ECO:0000256" key="4">
    <source>
        <dbReference type="ARBA" id="ARBA00022617"/>
    </source>
</evidence>
<evidence type="ECO:0000256" key="8">
    <source>
        <dbReference type="ARBA" id="ARBA00023004"/>
    </source>
</evidence>
<comment type="similarity">
    <text evidence="2 18">Belongs to the cytochrome P450 family.</text>
</comment>
<dbReference type="PATRIC" id="fig|1807.14.peg.1315"/>
<evidence type="ECO:0000313" key="20">
    <source>
        <dbReference type="Proteomes" id="UP000036313"/>
    </source>
</evidence>
<gene>
    <name evidence="19" type="ORF">MOBUDSM44075_01305</name>
</gene>
<evidence type="ECO:0000256" key="1">
    <source>
        <dbReference type="ARBA" id="ARBA00001971"/>
    </source>
</evidence>